<evidence type="ECO:0000259" key="3">
    <source>
        <dbReference type="SMART" id="SM00829"/>
    </source>
</evidence>
<dbReference type="InterPro" id="IPR013154">
    <property type="entry name" value="ADH-like_N"/>
</dbReference>
<evidence type="ECO:0000256" key="2">
    <source>
        <dbReference type="ARBA" id="ARBA00023002"/>
    </source>
</evidence>
<name>A0AA38LEF5_TAXCH</name>
<dbReference type="AlphaFoldDB" id="A0AA38LEF5"/>
<protein>
    <recommendedName>
        <fullName evidence="3">Enoyl reductase (ER) domain-containing protein</fullName>
    </recommendedName>
</protein>
<reference evidence="4 5" key="1">
    <citation type="journal article" date="2021" name="Nat. Plants">
        <title>The Taxus genome provides insights into paclitaxel biosynthesis.</title>
        <authorList>
            <person name="Xiong X."/>
            <person name="Gou J."/>
            <person name="Liao Q."/>
            <person name="Li Y."/>
            <person name="Zhou Q."/>
            <person name="Bi G."/>
            <person name="Li C."/>
            <person name="Du R."/>
            <person name="Wang X."/>
            <person name="Sun T."/>
            <person name="Guo L."/>
            <person name="Liang H."/>
            <person name="Lu P."/>
            <person name="Wu Y."/>
            <person name="Zhang Z."/>
            <person name="Ro D.K."/>
            <person name="Shang Y."/>
            <person name="Huang S."/>
            <person name="Yan J."/>
        </authorList>
    </citation>
    <scope>NUCLEOTIDE SEQUENCE [LARGE SCALE GENOMIC DNA]</scope>
    <source>
        <strain evidence="4">Ta-2019</strain>
    </source>
</reference>
<keyword evidence="5" id="KW-1185">Reference proteome</keyword>
<evidence type="ECO:0000313" key="4">
    <source>
        <dbReference type="EMBL" id="KAH9320856.1"/>
    </source>
</evidence>
<dbReference type="Pfam" id="PF13602">
    <property type="entry name" value="ADH_zinc_N_2"/>
    <property type="match status" value="1"/>
</dbReference>
<dbReference type="PANTHER" id="PTHR44573:SF4">
    <property type="entry name" value="2-METHYLENE-FURAN-3-ONE REDUCTASE-LIKE"/>
    <property type="match status" value="1"/>
</dbReference>
<dbReference type="Proteomes" id="UP000824469">
    <property type="component" value="Unassembled WGS sequence"/>
</dbReference>
<sequence>MATQKAWFHNKYGSVDVLQLGEFPVPKAGPGFVLVKVRAAALNPVDCKRREGVFQHNDSEFPTVPCCDMSGVVVEVGEGVTKFKKGDEVYGDIQEFMSGKPKQCGVLAEYTAAEEYLVAAKPKKLSFEEAASLASVLITASQAFETANFAKGQSVFIVGGAGGVGSVAIQLAKHVYGASKVVATTSTPKVGFVKGLGADVVHDYTKHSYDQITEKFDFVFDTIGDSAKSHVVAKEGAPIIDIAAFPPHPKAQNMFAIPGAVKLEKLSEYLESGKVKAVLDPKSPFPFSKVIEAFKHQETGRASGKIVISPIP</sequence>
<dbReference type="GO" id="GO:0016628">
    <property type="term" value="F:oxidoreductase activity, acting on the CH-CH group of donors, NAD or NADP as acceptor"/>
    <property type="evidence" value="ECO:0007669"/>
    <property type="project" value="InterPro"/>
</dbReference>
<dbReference type="CDD" id="cd05289">
    <property type="entry name" value="MDR_like_2"/>
    <property type="match status" value="1"/>
</dbReference>
<dbReference type="SUPFAM" id="SSF50129">
    <property type="entry name" value="GroES-like"/>
    <property type="match status" value="1"/>
</dbReference>
<dbReference type="SUPFAM" id="SSF51735">
    <property type="entry name" value="NAD(P)-binding Rossmann-fold domains"/>
    <property type="match status" value="1"/>
</dbReference>
<gene>
    <name evidence="4" type="ORF">KI387_015495</name>
</gene>
<dbReference type="InterPro" id="IPR020843">
    <property type="entry name" value="ER"/>
</dbReference>
<dbReference type="PANTHER" id="PTHR44573">
    <property type="entry name" value="NADPH-DEPENDENT ALKENAL/ONE OXIDOREDUCTASE, CHLOROPLASTIC"/>
    <property type="match status" value="1"/>
</dbReference>
<comment type="caution">
    <text evidence="4">The sequence shown here is derived from an EMBL/GenBank/DDBJ whole genome shotgun (WGS) entry which is preliminary data.</text>
</comment>
<dbReference type="Gene3D" id="3.40.50.720">
    <property type="entry name" value="NAD(P)-binding Rossmann-like Domain"/>
    <property type="match status" value="1"/>
</dbReference>
<comment type="similarity">
    <text evidence="1">Belongs to the zinc-containing alcohol dehydrogenase family. Quinone oxidoreductase subfamily.</text>
</comment>
<proteinExistence type="inferred from homology"/>
<evidence type="ECO:0000313" key="5">
    <source>
        <dbReference type="Proteomes" id="UP000824469"/>
    </source>
</evidence>
<feature type="domain" description="Enoyl reductase (ER)" evidence="3">
    <location>
        <begin position="13"/>
        <end position="308"/>
    </location>
</feature>
<dbReference type="Gene3D" id="3.90.180.10">
    <property type="entry name" value="Medium-chain alcohol dehydrogenases, catalytic domain"/>
    <property type="match status" value="1"/>
</dbReference>
<dbReference type="InterPro" id="IPR011032">
    <property type="entry name" value="GroES-like_sf"/>
</dbReference>
<keyword evidence="2" id="KW-0560">Oxidoreductase</keyword>
<evidence type="ECO:0000256" key="1">
    <source>
        <dbReference type="ARBA" id="ARBA00010371"/>
    </source>
</evidence>
<dbReference type="InterPro" id="IPR044626">
    <property type="entry name" value="AOR-like"/>
</dbReference>
<dbReference type="Pfam" id="PF08240">
    <property type="entry name" value="ADH_N"/>
    <property type="match status" value="1"/>
</dbReference>
<dbReference type="EMBL" id="JAHRHJ020000003">
    <property type="protein sequence ID" value="KAH9320856.1"/>
    <property type="molecule type" value="Genomic_DNA"/>
</dbReference>
<dbReference type="SMART" id="SM00829">
    <property type="entry name" value="PKS_ER"/>
    <property type="match status" value="1"/>
</dbReference>
<dbReference type="InterPro" id="IPR036291">
    <property type="entry name" value="NAD(P)-bd_dom_sf"/>
</dbReference>
<organism evidence="4 5">
    <name type="scientific">Taxus chinensis</name>
    <name type="common">Chinese yew</name>
    <name type="synonym">Taxus wallichiana var. chinensis</name>
    <dbReference type="NCBI Taxonomy" id="29808"/>
    <lineage>
        <taxon>Eukaryota</taxon>
        <taxon>Viridiplantae</taxon>
        <taxon>Streptophyta</taxon>
        <taxon>Embryophyta</taxon>
        <taxon>Tracheophyta</taxon>
        <taxon>Spermatophyta</taxon>
        <taxon>Pinopsida</taxon>
        <taxon>Pinidae</taxon>
        <taxon>Conifers II</taxon>
        <taxon>Cupressales</taxon>
        <taxon>Taxaceae</taxon>
        <taxon>Taxus</taxon>
    </lineage>
</organism>
<accession>A0AA38LEF5</accession>